<name>A0AAD5PEX0_9FUNG</name>
<feature type="region of interest" description="Disordered" evidence="1">
    <location>
        <begin position="328"/>
        <end position="350"/>
    </location>
</feature>
<evidence type="ECO:0000313" key="4">
    <source>
        <dbReference type="Proteomes" id="UP001209540"/>
    </source>
</evidence>
<feature type="compositionally biased region" description="Low complexity" evidence="1">
    <location>
        <begin position="199"/>
        <end position="221"/>
    </location>
</feature>
<protein>
    <submittedName>
        <fullName evidence="3">Uncharacterized protein</fullName>
    </submittedName>
</protein>
<feature type="chain" id="PRO_5042049944" evidence="2">
    <location>
        <begin position="18"/>
        <end position="350"/>
    </location>
</feature>
<dbReference type="EMBL" id="JAIXMP010000010">
    <property type="protein sequence ID" value="KAI9266603.1"/>
    <property type="molecule type" value="Genomic_DNA"/>
</dbReference>
<feature type="compositionally biased region" description="Polar residues" evidence="1">
    <location>
        <begin position="338"/>
        <end position="350"/>
    </location>
</feature>
<feature type="compositionally biased region" description="Polar residues" evidence="1">
    <location>
        <begin position="189"/>
        <end position="198"/>
    </location>
</feature>
<keyword evidence="2" id="KW-0732">Signal</keyword>
<sequence length="350" mass="38597">MKFTILTLGLIVGNAISSSIAIPLVARQESQNTTETTTDLNDKQVLIHSGDDFCLFLPPQPGLEVAPHEKDGIPFCSSANEVPGATQFPDGFITVAHYEKNETYEQVTGYFDRTKYNLLESDGGGQYDNHGNGKPTGASCVGYNYFVTMIEPSDNRFCIRCCQKNEDCPTGRSEYGCLRIIPGDYSGGENDTSTTTSPQQNVTSTTSDQQQQNNDETTTQQGGSSNNENIPHDDIVATQSLEQPSNSEWEAPSVDRAFDALPSAIKYLETELNNGTSLDEIQNHWTNFLNILASQFPESSENINNMQDVTADFDKKEDWEELITIIKNDTAKQETAPVESSSTHQDQASW</sequence>
<reference evidence="3" key="1">
    <citation type="journal article" date="2022" name="IScience">
        <title>Evolution of zygomycete secretomes and the origins of terrestrial fungal ecologies.</title>
        <authorList>
            <person name="Chang Y."/>
            <person name="Wang Y."/>
            <person name="Mondo S."/>
            <person name="Ahrendt S."/>
            <person name="Andreopoulos W."/>
            <person name="Barry K."/>
            <person name="Beard J."/>
            <person name="Benny G.L."/>
            <person name="Blankenship S."/>
            <person name="Bonito G."/>
            <person name="Cuomo C."/>
            <person name="Desiro A."/>
            <person name="Gervers K.A."/>
            <person name="Hundley H."/>
            <person name="Kuo A."/>
            <person name="LaButti K."/>
            <person name="Lang B.F."/>
            <person name="Lipzen A."/>
            <person name="O'Donnell K."/>
            <person name="Pangilinan J."/>
            <person name="Reynolds N."/>
            <person name="Sandor L."/>
            <person name="Smith M.E."/>
            <person name="Tsang A."/>
            <person name="Grigoriev I.V."/>
            <person name="Stajich J.E."/>
            <person name="Spatafora J.W."/>
        </authorList>
    </citation>
    <scope>NUCLEOTIDE SEQUENCE</scope>
    <source>
        <strain evidence="3">RSA 2281</strain>
    </source>
</reference>
<reference evidence="3" key="2">
    <citation type="submission" date="2023-02" db="EMBL/GenBank/DDBJ databases">
        <authorList>
            <consortium name="DOE Joint Genome Institute"/>
            <person name="Mondo S.J."/>
            <person name="Chang Y."/>
            <person name="Wang Y."/>
            <person name="Ahrendt S."/>
            <person name="Andreopoulos W."/>
            <person name="Barry K."/>
            <person name="Beard J."/>
            <person name="Benny G.L."/>
            <person name="Blankenship S."/>
            <person name="Bonito G."/>
            <person name="Cuomo C."/>
            <person name="Desiro A."/>
            <person name="Gervers K.A."/>
            <person name="Hundley H."/>
            <person name="Kuo A."/>
            <person name="LaButti K."/>
            <person name="Lang B.F."/>
            <person name="Lipzen A."/>
            <person name="O'Donnell K."/>
            <person name="Pangilinan J."/>
            <person name="Reynolds N."/>
            <person name="Sandor L."/>
            <person name="Smith M.W."/>
            <person name="Tsang A."/>
            <person name="Grigoriev I.V."/>
            <person name="Stajich J.E."/>
            <person name="Spatafora J.W."/>
        </authorList>
    </citation>
    <scope>NUCLEOTIDE SEQUENCE</scope>
    <source>
        <strain evidence="3">RSA 2281</strain>
    </source>
</reference>
<accession>A0AAD5PEX0</accession>
<comment type="caution">
    <text evidence="3">The sequence shown here is derived from an EMBL/GenBank/DDBJ whole genome shotgun (WGS) entry which is preliminary data.</text>
</comment>
<feature type="region of interest" description="Disordered" evidence="1">
    <location>
        <begin position="188"/>
        <end position="231"/>
    </location>
</feature>
<dbReference type="Proteomes" id="UP001209540">
    <property type="component" value="Unassembled WGS sequence"/>
</dbReference>
<proteinExistence type="predicted"/>
<evidence type="ECO:0000256" key="2">
    <source>
        <dbReference type="SAM" id="SignalP"/>
    </source>
</evidence>
<dbReference type="AlphaFoldDB" id="A0AAD5PEX0"/>
<organism evidence="3 4">
    <name type="scientific">Phascolomyces articulosus</name>
    <dbReference type="NCBI Taxonomy" id="60185"/>
    <lineage>
        <taxon>Eukaryota</taxon>
        <taxon>Fungi</taxon>
        <taxon>Fungi incertae sedis</taxon>
        <taxon>Mucoromycota</taxon>
        <taxon>Mucoromycotina</taxon>
        <taxon>Mucoromycetes</taxon>
        <taxon>Mucorales</taxon>
        <taxon>Lichtheimiaceae</taxon>
        <taxon>Phascolomyces</taxon>
    </lineage>
</organism>
<evidence type="ECO:0000256" key="1">
    <source>
        <dbReference type="SAM" id="MobiDB-lite"/>
    </source>
</evidence>
<evidence type="ECO:0000313" key="3">
    <source>
        <dbReference type="EMBL" id="KAI9266603.1"/>
    </source>
</evidence>
<keyword evidence="4" id="KW-1185">Reference proteome</keyword>
<feature type="signal peptide" evidence="2">
    <location>
        <begin position="1"/>
        <end position="17"/>
    </location>
</feature>
<gene>
    <name evidence="3" type="ORF">BDA99DRAFT_506138</name>
</gene>